<reference evidence="2 3" key="1">
    <citation type="submission" date="2020-06" db="EMBL/GenBank/DDBJ databases">
        <authorList>
            <person name="Li R."/>
            <person name="Bekaert M."/>
        </authorList>
    </citation>
    <scope>NUCLEOTIDE SEQUENCE [LARGE SCALE GENOMIC DNA]</scope>
    <source>
        <strain evidence="3">wild</strain>
    </source>
</reference>
<sequence>MKDTKKDDISPNTLKVPDEKEMPSATVRRSNSQRLTPKLKRGTNVGRSNSFNLLARPVRPGDRLNIERLNAFTPHENGRDLVSEASREILLNAMKMESHVHDIFFPGEDRDPVLDYVDTRGFPVEKLATALVAQAISRIKDTHRFHQMIDKTALDDVLRDIYNSLHWKKLGFTLYTLCYPDVVKDSKTGVCLRDFIEDNGHVWAERLLAHIMEPRWTKHWMFKIIRGQYSDEDYNKEMNALFVKLHLLDPQTVIPAFQFLLNQKALPVVNLELATRNYLGGPFDCALIENDVLCAEEKETLPVNTSRLSLSEVEMYFGTEVDDFIVTDCRNIGVWSGKRPENQKRSKPSDRCSVM</sequence>
<keyword evidence="3" id="KW-1185">Reference proteome</keyword>
<name>A0A6J8E0R4_MYTCO</name>
<evidence type="ECO:0000256" key="1">
    <source>
        <dbReference type="SAM" id="MobiDB-lite"/>
    </source>
</evidence>
<evidence type="ECO:0000313" key="3">
    <source>
        <dbReference type="Proteomes" id="UP000507470"/>
    </source>
</evidence>
<accession>A0A6J8E0R4</accession>
<organism evidence="2 3">
    <name type="scientific">Mytilus coruscus</name>
    <name type="common">Sea mussel</name>
    <dbReference type="NCBI Taxonomy" id="42192"/>
    <lineage>
        <taxon>Eukaryota</taxon>
        <taxon>Metazoa</taxon>
        <taxon>Spiralia</taxon>
        <taxon>Lophotrochozoa</taxon>
        <taxon>Mollusca</taxon>
        <taxon>Bivalvia</taxon>
        <taxon>Autobranchia</taxon>
        <taxon>Pteriomorphia</taxon>
        <taxon>Mytilida</taxon>
        <taxon>Mytiloidea</taxon>
        <taxon>Mytilidae</taxon>
        <taxon>Mytilinae</taxon>
        <taxon>Mytilus</taxon>
    </lineage>
</organism>
<dbReference type="AlphaFoldDB" id="A0A6J8E0R4"/>
<dbReference type="Proteomes" id="UP000507470">
    <property type="component" value="Unassembled WGS sequence"/>
</dbReference>
<protein>
    <submittedName>
        <fullName evidence="2">Uncharacterized protein</fullName>
    </submittedName>
</protein>
<feature type="region of interest" description="Disordered" evidence="1">
    <location>
        <begin position="1"/>
        <end position="47"/>
    </location>
</feature>
<proteinExistence type="predicted"/>
<evidence type="ECO:0000313" key="2">
    <source>
        <dbReference type="EMBL" id="CAC5414369.1"/>
    </source>
</evidence>
<gene>
    <name evidence="2" type="ORF">MCOR_47187</name>
</gene>
<dbReference type="OrthoDB" id="6282642at2759"/>
<dbReference type="EMBL" id="CACVKT020008340">
    <property type="protein sequence ID" value="CAC5414369.1"/>
    <property type="molecule type" value="Genomic_DNA"/>
</dbReference>